<reference evidence="2" key="1">
    <citation type="submission" date="2023-06" db="EMBL/GenBank/DDBJ databases">
        <title>Genome-scale phylogeny and comparative genomics of the fungal order Sordariales.</title>
        <authorList>
            <consortium name="Lawrence Berkeley National Laboratory"/>
            <person name="Hensen N."/>
            <person name="Bonometti L."/>
            <person name="Westerberg I."/>
            <person name="Brannstrom I.O."/>
            <person name="Guillou S."/>
            <person name="Cros-Aarteil S."/>
            <person name="Calhoun S."/>
            <person name="Haridas S."/>
            <person name="Kuo A."/>
            <person name="Mondo S."/>
            <person name="Pangilinan J."/>
            <person name="Riley R."/>
            <person name="Labutti K."/>
            <person name="Andreopoulos B."/>
            <person name="Lipzen A."/>
            <person name="Chen C."/>
            <person name="Yanf M."/>
            <person name="Daum C."/>
            <person name="Ng V."/>
            <person name="Clum A."/>
            <person name="Steindorff A."/>
            <person name="Ohm R."/>
            <person name="Martin F."/>
            <person name="Silar P."/>
            <person name="Natvig D."/>
            <person name="Lalanne C."/>
            <person name="Gautier V."/>
            <person name="Ament-Velasquez S.L."/>
            <person name="Kruys A."/>
            <person name="Hutchinson M.I."/>
            <person name="Powell A.J."/>
            <person name="Barry K."/>
            <person name="Miller A.N."/>
            <person name="Grigoriev I.V."/>
            <person name="Debuchy R."/>
            <person name="Gladieux P."/>
            <person name="Thoren M.H."/>
            <person name="Johannesson H."/>
        </authorList>
    </citation>
    <scope>NUCLEOTIDE SEQUENCE</scope>
    <source>
        <strain evidence="2">SMH2532-1</strain>
    </source>
</reference>
<feature type="region of interest" description="Disordered" evidence="1">
    <location>
        <begin position="370"/>
        <end position="420"/>
    </location>
</feature>
<dbReference type="PANTHER" id="PTHR28088:SF9">
    <property type="entry name" value="TRANSCRIPTION FACTOR GRISEA, PUTATIVE (AFU_ORTHOLOGUE AFUA_1G13190)-RELATED"/>
    <property type="match status" value="1"/>
</dbReference>
<name>A0AA39XVD7_9PEZI</name>
<organism evidence="2 3">
    <name type="scientific">Cercophora newfieldiana</name>
    <dbReference type="NCBI Taxonomy" id="92897"/>
    <lineage>
        <taxon>Eukaryota</taxon>
        <taxon>Fungi</taxon>
        <taxon>Dikarya</taxon>
        <taxon>Ascomycota</taxon>
        <taxon>Pezizomycotina</taxon>
        <taxon>Sordariomycetes</taxon>
        <taxon>Sordariomycetidae</taxon>
        <taxon>Sordariales</taxon>
        <taxon>Lasiosphaeriaceae</taxon>
        <taxon>Cercophora</taxon>
    </lineage>
</organism>
<proteinExistence type="predicted"/>
<dbReference type="GO" id="GO:0005507">
    <property type="term" value="F:copper ion binding"/>
    <property type="evidence" value="ECO:0007669"/>
    <property type="project" value="TreeGrafter"/>
</dbReference>
<dbReference type="AlphaFoldDB" id="A0AA39XVD7"/>
<accession>A0AA39XVD7</accession>
<feature type="region of interest" description="Disordered" evidence="1">
    <location>
        <begin position="35"/>
        <end position="93"/>
    </location>
</feature>
<dbReference type="GO" id="GO:0000981">
    <property type="term" value="F:DNA-binding transcription factor activity, RNA polymerase II-specific"/>
    <property type="evidence" value="ECO:0007669"/>
    <property type="project" value="TreeGrafter"/>
</dbReference>
<dbReference type="InterPro" id="IPR051763">
    <property type="entry name" value="Copper_Homeo_Regul"/>
</dbReference>
<evidence type="ECO:0000313" key="3">
    <source>
        <dbReference type="Proteomes" id="UP001174936"/>
    </source>
</evidence>
<evidence type="ECO:0000256" key="1">
    <source>
        <dbReference type="SAM" id="MobiDB-lite"/>
    </source>
</evidence>
<feature type="region of interest" description="Disordered" evidence="1">
    <location>
        <begin position="190"/>
        <end position="262"/>
    </location>
</feature>
<feature type="compositionally biased region" description="Low complexity" evidence="1">
    <location>
        <begin position="215"/>
        <end position="231"/>
    </location>
</feature>
<keyword evidence="3" id="KW-1185">Reference proteome</keyword>
<feature type="compositionally biased region" description="Polar residues" evidence="1">
    <location>
        <begin position="58"/>
        <end position="74"/>
    </location>
</feature>
<dbReference type="GO" id="GO:0005634">
    <property type="term" value="C:nucleus"/>
    <property type="evidence" value="ECO:0007669"/>
    <property type="project" value="TreeGrafter"/>
</dbReference>
<gene>
    <name evidence="2" type="ORF">B0T16DRAFT_205209</name>
</gene>
<dbReference type="GO" id="GO:0006879">
    <property type="term" value="P:intracellular iron ion homeostasis"/>
    <property type="evidence" value="ECO:0007669"/>
    <property type="project" value="TreeGrafter"/>
</dbReference>
<dbReference type="PANTHER" id="PTHR28088">
    <property type="entry name" value="TRANSCRIPTIONAL ACTIVATOR HAA1-RELATED"/>
    <property type="match status" value="1"/>
</dbReference>
<evidence type="ECO:0000313" key="2">
    <source>
        <dbReference type="EMBL" id="KAK0640967.1"/>
    </source>
</evidence>
<dbReference type="GO" id="GO:0000978">
    <property type="term" value="F:RNA polymerase II cis-regulatory region sequence-specific DNA binding"/>
    <property type="evidence" value="ECO:0007669"/>
    <property type="project" value="TreeGrafter"/>
</dbReference>
<feature type="compositionally biased region" description="Polar residues" evidence="1">
    <location>
        <begin position="247"/>
        <end position="257"/>
    </location>
</feature>
<dbReference type="EMBL" id="JAULSV010000006">
    <property type="protein sequence ID" value="KAK0640967.1"/>
    <property type="molecule type" value="Genomic_DNA"/>
</dbReference>
<protein>
    <submittedName>
        <fullName evidence="2">Uncharacterized protein</fullName>
    </submittedName>
</protein>
<feature type="compositionally biased region" description="Low complexity" evidence="1">
    <location>
        <begin position="372"/>
        <end position="381"/>
    </location>
</feature>
<dbReference type="GO" id="GO:0006878">
    <property type="term" value="P:intracellular copper ion homeostasis"/>
    <property type="evidence" value="ECO:0007669"/>
    <property type="project" value="TreeGrafter"/>
</dbReference>
<sequence length="467" mass="48545">MVPVRKPGRPLSTCPCPPGKPCACGGVKVAIPRRQKCGCGPETGSDLDSVQEEHSHSHSPVETPTSPTRTSFRVSKTAPGPKTNGRKQSFDPVNLSRMDPLSVNFVIPAGVSLDATTMAMVNGSMVAHVTPPGIPPGFETGVPFVPVSGPAFSPPHSIVYGTPLPYDMTLQFPQPHPGPIQEIKTEEVLSPPQANHPGTVMPPPAYTNGGKHSRSSSSNGPGLLPELGPSPIAKTNGAPTAGGGSCCSGNKESNSIPPGQAEFAPHFQAPMEMKQPGIETSFQYQTIFTYPAHYGSWQHPINPEMWQQVASQPGISINASLPTTPTNGTPAGLGTSHECGCGEGCQCVGCLAHPFNDQMFQYVNNAYTESNGSRSGSRSSCCGGGDAGAETTPTQAPGPESPPEAHTPSEGSAGGEEQSLPMGDYFFVNLPLRMDGSCGGNILSCPCGDDCECIGCLVHNIPLVTPQ</sequence>
<comment type="caution">
    <text evidence="2">The sequence shown here is derived from an EMBL/GenBank/DDBJ whole genome shotgun (WGS) entry which is preliminary data.</text>
</comment>
<dbReference type="GO" id="GO:0045944">
    <property type="term" value="P:positive regulation of transcription by RNA polymerase II"/>
    <property type="evidence" value="ECO:0007669"/>
    <property type="project" value="TreeGrafter"/>
</dbReference>
<dbReference type="Proteomes" id="UP001174936">
    <property type="component" value="Unassembled WGS sequence"/>
</dbReference>